<evidence type="ECO:0000313" key="1">
    <source>
        <dbReference type="EMBL" id="RKH35799.1"/>
    </source>
</evidence>
<dbReference type="EMBL" id="RAWB01001043">
    <property type="protein sequence ID" value="RKH35799.1"/>
    <property type="molecule type" value="Genomic_DNA"/>
</dbReference>
<reference evidence="2" key="1">
    <citation type="submission" date="2018-09" db="EMBL/GenBank/DDBJ databases">
        <authorList>
            <person name="Livingstone P.G."/>
            <person name="Whitworth D.E."/>
        </authorList>
    </citation>
    <scope>NUCLEOTIDE SEQUENCE [LARGE SCALE GENOMIC DNA]</scope>
    <source>
        <strain evidence="2">CA051B</strain>
    </source>
</reference>
<feature type="non-terminal residue" evidence="1">
    <location>
        <position position="1"/>
    </location>
</feature>
<keyword evidence="2" id="KW-1185">Reference proteome</keyword>
<evidence type="ECO:0000313" key="2">
    <source>
        <dbReference type="Proteomes" id="UP000272888"/>
    </source>
</evidence>
<organism evidence="1 2">
    <name type="scientific">Corallococcus llansteffanensis</name>
    <dbReference type="NCBI Taxonomy" id="2316731"/>
    <lineage>
        <taxon>Bacteria</taxon>
        <taxon>Pseudomonadati</taxon>
        <taxon>Myxococcota</taxon>
        <taxon>Myxococcia</taxon>
        <taxon>Myxococcales</taxon>
        <taxon>Cystobacterineae</taxon>
        <taxon>Myxococcaceae</taxon>
        <taxon>Corallococcus</taxon>
    </lineage>
</organism>
<dbReference type="Proteomes" id="UP000272888">
    <property type="component" value="Unassembled WGS sequence"/>
</dbReference>
<dbReference type="AlphaFoldDB" id="A0A3A8MX37"/>
<dbReference type="RefSeq" id="WP_208723354.1">
    <property type="nucleotide sequence ID" value="NZ_RAWB01001043.1"/>
</dbReference>
<evidence type="ECO:0008006" key="3">
    <source>
        <dbReference type="Google" id="ProtNLM"/>
    </source>
</evidence>
<accession>A0A3A8MX37</accession>
<name>A0A3A8MX37_9BACT</name>
<gene>
    <name evidence="1" type="ORF">D7V93_43190</name>
</gene>
<protein>
    <recommendedName>
        <fullName evidence="3">Exo-alpha-sialidase</fullName>
    </recommendedName>
</protein>
<proteinExistence type="predicted"/>
<sequence length="361" mass="39217">EDGGPVEPGCLEPGWTTRLLDEGADNAEMAFHFDAKGVGHYAYTKGSRLYVGTTKPGDLPRRIVEAVSIQAVRLVVDSQGAHHVLFGQNDWVYYAHDRGGTWETHALAQGNPAGIAFDGWGVLNVLMKQTYPELGTVYVHGLRPGTPNWQTTRLPELGPTGDREQLVADASNHMHVIFIRSPNRGEPDIPMYATDATGVWTAEPMDWTVPVDSPRPRPRLEVDAQGRPHVLGSDASGTWWWVKEGAQWQRHWLGPLHGHGPALHMEGAGPSHALLDDDNAEAGTSHLFVQALTPGTDGGSITPWLPVEASDGGLAFPVNTALHVADGGVVRVGYPYLNYETVPGTTLPKVTRGLRYARYCP</sequence>
<comment type="caution">
    <text evidence="1">The sequence shown here is derived from an EMBL/GenBank/DDBJ whole genome shotgun (WGS) entry which is preliminary data.</text>
</comment>